<dbReference type="InterPro" id="IPR001387">
    <property type="entry name" value="Cro/C1-type_HTH"/>
</dbReference>
<evidence type="ECO:0000259" key="3">
    <source>
        <dbReference type="SMART" id="SM00530"/>
    </source>
</evidence>
<dbReference type="SMART" id="SM00530">
    <property type="entry name" value="HTH_XRE"/>
    <property type="match status" value="1"/>
</dbReference>
<gene>
    <name evidence="4" type="primary">rodZ</name>
    <name evidence="4" type="ORF">BSU_16910</name>
</gene>
<feature type="region of interest" description="Disordered" evidence="1">
    <location>
        <begin position="140"/>
        <end position="202"/>
    </location>
</feature>
<proteinExistence type="predicted"/>
<evidence type="ECO:0000313" key="4">
    <source>
        <dbReference type="EMBL" id="CAL5234390.1"/>
    </source>
</evidence>
<dbReference type="Pfam" id="PF13413">
    <property type="entry name" value="HTH_25"/>
    <property type="match status" value="1"/>
</dbReference>
<keyword evidence="2" id="KW-1133">Transmembrane helix</keyword>
<feature type="transmembrane region" description="Helical" evidence="2">
    <location>
        <begin position="110"/>
        <end position="131"/>
    </location>
</feature>
<dbReference type="InterPro" id="IPR050400">
    <property type="entry name" value="Bact_Cytoskel_RodZ"/>
</dbReference>
<keyword evidence="2" id="KW-0472">Membrane</keyword>
<dbReference type="Proteomes" id="UP000001570">
    <property type="component" value="Chromosome"/>
</dbReference>
<evidence type="ECO:0000256" key="1">
    <source>
        <dbReference type="SAM" id="MobiDB-lite"/>
    </source>
</evidence>
<dbReference type="CDD" id="cd00093">
    <property type="entry name" value="HTH_XRE"/>
    <property type="match status" value="1"/>
</dbReference>
<accession>A0AAT9J3Y0</accession>
<protein>
    <submittedName>
        <fullName evidence="4">Cell shape determination factor</fullName>
    </submittedName>
</protein>
<dbReference type="InterPro" id="IPR010982">
    <property type="entry name" value="Lambda_DNA-bd_dom_sf"/>
</dbReference>
<feature type="domain" description="HTH cro/C1-type" evidence="3">
    <location>
        <begin position="10"/>
        <end position="71"/>
    </location>
</feature>
<dbReference type="GO" id="GO:0003677">
    <property type="term" value="F:DNA binding"/>
    <property type="evidence" value="ECO:0007669"/>
    <property type="project" value="InterPro"/>
</dbReference>
<feature type="compositionally biased region" description="Basic and acidic residues" evidence="1">
    <location>
        <begin position="173"/>
        <end position="200"/>
    </location>
</feature>
<evidence type="ECO:0000313" key="5">
    <source>
        <dbReference type="Proteomes" id="UP000001570"/>
    </source>
</evidence>
<dbReference type="Pfam" id="PF13464">
    <property type="entry name" value="RodZ_C"/>
    <property type="match status" value="1"/>
</dbReference>
<dbReference type="SUPFAM" id="SSF47413">
    <property type="entry name" value="lambda repressor-like DNA-binding domains"/>
    <property type="match status" value="1"/>
</dbReference>
<dbReference type="Gene3D" id="1.10.260.40">
    <property type="entry name" value="lambda repressor-like DNA-binding domains"/>
    <property type="match status" value="1"/>
</dbReference>
<sequence length="307" mass="34637">MFVVTELGIRLKEAREEKAMSLDDLQAATKIQKRYLTALEEGNYDIIPGKFYVRAFIKQYAEAVGLDADQLFEEHKKDIPNTYHDDVSEKISGMNLQKEMPKPASKALELLPTILVILGVIVVIAIVYAIIQFANHKNSDDHNAASEKAITQSESKYEIPKDSTLKENQNNSSEKETDTKKETKENEDKKKENDSEKLEIKAAGTEGSLTTYEVSGADKIELELKASDSSWIRVRDENSSSLKEGTLKKDETYKKDITDQKQVDIRTGYAPNLKIKINGKVLSYELDPKKVMAQTIKIVNKKEEKSS</sequence>
<organism evidence="4 5">
    <name type="scientific">Bacillus subtilis (strain 168)</name>
    <dbReference type="NCBI Taxonomy" id="224308"/>
    <lineage>
        <taxon>Bacteria</taxon>
        <taxon>Bacillati</taxon>
        <taxon>Bacillota</taxon>
        <taxon>Bacilli</taxon>
        <taxon>Bacillales</taxon>
        <taxon>Bacillaceae</taxon>
        <taxon>Bacillus</taxon>
    </lineage>
</organism>
<dbReference type="InterPro" id="IPR025194">
    <property type="entry name" value="RodZ-like_C"/>
</dbReference>
<dbReference type="PANTHER" id="PTHR34475:SF1">
    <property type="entry name" value="CYTOSKELETON PROTEIN RODZ"/>
    <property type="match status" value="1"/>
</dbReference>
<feature type="compositionally biased region" description="Basic and acidic residues" evidence="1">
    <location>
        <begin position="155"/>
        <end position="165"/>
    </location>
</feature>
<dbReference type="PANTHER" id="PTHR34475">
    <property type="match status" value="1"/>
</dbReference>
<evidence type="ECO:0000256" key="2">
    <source>
        <dbReference type="SAM" id="Phobius"/>
    </source>
</evidence>
<keyword evidence="5" id="KW-1185">Reference proteome</keyword>
<name>A0AAT9J3Y0_BACSU</name>
<keyword evidence="2" id="KW-0812">Transmembrane</keyword>
<reference evidence="4 5" key="1">
    <citation type="journal article" date="1997" name="Nature">
        <title>The complete genome sequence of the Gram-positive bacterium Bacillus subtilis.</title>
        <authorList>
            <person name="Kunst F."/>
            <person name="Ogasawara N."/>
            <person name="Moszer I."/>
            <person name="Albertini A.M."/>
            <person name="Alloni G."/>
            <person name="Azevedo V."/>
            <person name="Bertero M.G."/>
            <person name="Bessieres P."/>
            <person name="Bolotin A."/>
            <person name="Borchert S."/>
            <person name="Borriss R."/>
            <person name="Boursier L."/>
            <person name="Brans A."/>
            <person name="Braun M."/>
            <person name="Brignell S.C."/>
            <person name="Bron S."/>
            <person name="Brouillet S."/>
            <person name="Bruschi C.V."/>
            <person name="Caldwell B."/>
            <person name="Capuano V."/>
            <person name="Carter N.M."/>
            <person name="Choi S.K."/>
            <person name="Codani J.J."/>
            <person name="Connerton I.F."/>
            <person name="Cummings N.J."/>
            <person name="Daniel R.A."/>
            <person name="Denizot F."/>
            <person name="Devine K.M."/>
            <person name="Dusterhoft A."/>
            <person name="Ehrlich S.D."/>
            <person name="Emmerson P.T."/>
            <person name="Entian K.D."/>
            <person name="Errington J."/>
            <person name="Fabret C."/>
            <person name="Ferrari E."/>
            <person name="Foulger D."/>
            <person name="Fritz C."/>
            <person name="Fujita M."/>
            <person name="Fujita Y."/>
            <person name="Fuma S."/>
            <person name="Galizzi A."/>
            <person name="Galleron N."/>
            <person name="Ghim S.Y."/>
            <person name="Glaser P."/>
            <person name="Goffeau A."/>
            <person name="Golightly E.J."/>
            <person name="Grandi G."/>
            <person name="Guiseppi G."/>
            <person name="Guy B.J."/>
            <person name="Haga K."/>
            <person name="Haiech J."/>
            <person name="Harwood C.R."/>
            <person name="Henaut A."/>
            <person name="Hilbert H."/>
            <person name="Holsappel S."/>
            <person name="Hosono S."/>
            <person name="Hullo M.F."/>
            <person name="Itaya M."/>
            <person name="Jones L."/>
            <person name="Joris B."/>
            <person name="Karamata D."/>
            <person name="Kasahara Y."/>
            <person name="Klaerr-Blanchard M."/>
            <person name="Klein C."/>
            <person name="Kobayashi Y."/>
            <person name="Koetter P."/>
            <person name="Koningstein G."/>
            <person name="Krogh S."/>
            <person name="Kumano M."/>
            <person name="Kurita K."/>
            <person name="Lapidus A."/>
            <person name="Lardinois S."/>
            <person name="Lauber J."/>
            <person name="Lazarevic V."/>
            <person name="Lee S.M."/>
            <person name="Levine A."/>
            <person name="Liu H."/>
            <person name="Masuda S."/>
            <person name="Mauel C."/>
            <person name="Medigue C."/>
            <person name="Medina N."/>
            <person name="Mellado R.P."/>
            <person name="Mizuno M."/>
            <person name="Moestl D."/>
            <person name="Nakai S."/>
            <person name="Noback M."/>
            <person name="Noone D."/>
            <person name="O'Reilly M."/>
            <person name="Ogawa K."/>
            <person name="Ogiwara A."/>
            <person name="Oudega B."/>
            <person name="Park S.H."/>
            <person name="Parro V."/>
            <person name="Pohl T.M."/>
            <person name="Portetelle D."/>
            <person name="Porwollik S."/>
            <person name="Prescott A.M."/>
            <person name="Presecan E."/>
            <person name="Pujic P."/>
            <person name="Purnelle B."/>
            <person name="Rapoport G."/>
            <person name="Rey M."/>
            <person name="Reynolds S."/>
            <person name="Rieger M."/>
            <person name="Rivolta C."/>
            <person name="Rocha E."/>
            <person name="Roche B."/>
            <person name="Rose M."/>
            <person name="Sadaie Y."/>
            <person name="Sato T."/>
            <person name="Scanlan E."/>
            <person name="Schleich S."/>
            <person name="Schroeter R."/>
            <person name="Scoffone F."/>
            <person name="Sekiguchi J."/>
            <person name="Sekowska A."/>
            <person name="Seror S.J."/>
            <person name="Serror P."/>
            <person name="Shin B.S."/>
            <person name="Soldo B."/>
            <person name="Sorokin A."/>
            <person name="Tacconi E."/>
            <person name="Takagi T."/>
            <person name="Takahashi H."/>
            <person name="Takemaru K."/>
            <person name="Takeuchi M."/>
            <person name="Tamakoshi A."/>
            <person name="Tanaka T."/>
            <person name="Terpstra P."/>
            <person name="Tognoni A."/>
            <person name="Tosato V."/>
            <person name="Uchiyama S."/>
            <person name="Vandenbol M."/>
            <person name="Vannier F."/>
            <person name="Vassarotti A."/>
            <person name="Viari A."/>
            <person name="Wambutt R."/>
            <person name="Wedler E."/>
            <person name="Wedler H."/>
            <person name="Weitzenegger T."/>
            <person name="Winters P."/>
            <person name="Wipat A."/>
            <person name="Yamamoto H."/>
            <person name="Yamane K."/>
            <person name="Yasumoto K."/>
            <person name="Yata K."/>
            <person name="Yoshida K."/>
            <person name="Yoshikawa H.F."/>
            <person name="Zumstein E."/>
            <person name="Yoshikawa H."/>
            <person name="Danchin A."/>
        </authorList>
    </citation>
    <scope>NUCLEOTIDE SEQUENCE [LARGE SCALE GENOMIC DNA]</scope>
    <source>
        <strain evidence="4 5">168</strain>
    </source>
</reference>
<dbReference type="AlphaFoldDB" id="A0AAT9J3Y0"/>
<dbReference type="EMBL" id="AL009126">
    <property type="protein sequence ID" value="CAL5234390.1"/>
    <property type="molecule type" value="Genomic_DNA"/>
</dbReference>